<comment type="caution">
    <text evidence="1">The sequence shown here is derived from an EMBL/GenBank/DDBJ whole genome shotgun (WGS) entry which is preliminary data.</text>
</comment>
<evidence type="ECO:0000313" key="2">
    <source>
        <dbReference type="Proteomes" id="UP001234297"/>
    </source>
</evidence>
<reference evidence="1 2" key="1">
    <citation type="journal article" date="2022" name="Hortic Res">
        <title>A haplotype resolved chromosomal level avocado genome allows analysis of novel avocado genes.</title>
        <authorList>
            <person name="Nath O."/>
            <person name="Fletcher S.J."/>
            <person name="Hayward A."/>
            <person name="Shaw L.M."/>
            <person name="Masouleh A.K."/>
            <person name="Furtado A."/>
            <person name="Henry R.J."/>
            <person name="Mitter N."/>
        </authorList>
    </citation>
    <scope>NUCLEOTIDE SEQUENCE [LARGE SCALE GENOMIC DNA]</scope>
    <source>
        <strain evidence="2">cv. Hass</strain>
    </source>
</reference>
<accession>A0ACC2M2Z3</accession>
<proteinExistence type="predicted"/>
<sequence length="160" mass="17335">MGSMEMSSPSGIKRRNSISSIIPTTLHLPSASAPRSQSLSFPTADFELATLHPAPPSSYTSLKDILPTSPGIQSPTASQICQEISIRNRLVKQAAWAYLQPMASSPGSSSSGPHQFLRRIWVSFSGAGFLGFLRHPFLRAIRTAFTHLLGVLSFGIGRRR</sequence>
<evidence type="ECO:0000313" key="1">
    <source>
        <dbReference type="EMBL" id="KAJ8639696.1"/>
    </source>
</evidence>
<gene>
    <name evidence="1" type="ORF">MRB53_016390</name>
</gene>
<dbReference type="Proteomes" id="UP001234297">
    <property type="component" value="Chromosome 5"/>
</dbReference>
<organism evidence="1 2">
    <name type="scientific">Persea americana</name>
    <name type="common">Avocado</name>
    <dbReference type="NCBI Taxonomy" id="3435"/>
    <lineage>
        <taxon>Eukaryota</taxon>
        <taxon>Viridiplantae</taxon>
        <taxon>Streptophyta</taxon>
        <taxon>Embryophyta</taxon>
        <taxon>Tracheophyta</taxon>
        <taxon>Spermatophyta</taxon>
        <taxon>Magnoliopsida</taxon>
        <taxon>Magnoliidae</taxon>
        <taxon>Laurales</taxon>
        <taxon>Lauraceae</taxon>
        <taxon>Persea</taxon>
    </lineage>
</organism>
<protein>
    <submittedName>
        <fullName evidence="1">Uncharacterized protein</fullName>
    </submittedName>
</protein>
<keyword evidence="2" id="KW-1185">Reference proteome</keyword>
<name>A0ACC2M2Z3_PERAE</name>
<dbReference type="EMBL" id="CM056813">
    <property type="protein sequence ID" value="KAJ8639696.1"/>
    <property type="molecule type" value="Genomic_DNA"/>
</dbReference>